<dbReference type="Gene3D" id="1.20.5.780">
    <property type="entry name" value="Single helix bin"/>
    <property type="match status" value="1"/>
</dbReference>
<name>A0A9D1PUY2_9BACT</name>
<organism evidence="7 8">
    <name type="scientific">Candidatus Desulfovibrio intestinipullorum</name>
    <dbReference type="NCBI Taxonomy" id="2838536"/>
    <lineage>
        <taxon>Bacteria</taxon>
        <taxon>Pseudomonadati</taxon>
        <taxon>Thermodesulfobacteriota</taxon>
        <taxon>Desulfovibrionia</taxon>
        <taxon>Desulfovibrionales</taxon>
        <taxon>Desulfovibrionaceae</taxon>
        <taxon>Desulfovibrio</taxon>
    </lineage>
</organism>
<dbReference type="EMBL" id="DXHV01000001">
    <property type="protein sequence ID" value="HIV99575.1"/>
    <property type="molecule type" value="Genomic_DNA"/>
</dbReference>
<dbReference type="Pfam" id="PF08681">
    <property type="entry name" value="TacA1"/>
    <property type="match status" value="1"/>
</dbReference>
<gene>
    <name evidence="7" type="ORF">H9894_00015</name>
</gene>
<evidence type="ECO:0000256" key="3">
    <source>
        <dbReference type="ARBA" id="ARBA00023015"/>
    </source>
</evidence>
<keyword evidence="5" id="KW-0804">Transcription</keyword>
<proteinExistence type="inferred from homology"/>
<dbReference type="InterPro" id="IPR014795">
    <property type="entry name" value="TacA_1-like"/>
</dbReference>
<dbReference type="InterPro" id="IPR010985">
    <property type="entry name" value="Ribbon_hlx_hlx"/>
</dbReference>
<accession>A0A9D1PUY2</accession>
<sequence>MTARTEVIALRIPSELKNAIDRAARLRGTNRTAFILDAAAREANNVLAEETTFELGPEQWNRFVELLDAPVQARPALHKLLATPAPWEKRSRLLPH</sequence>
<evidence type="ECO:0000313" key="7">
    <source>
        <dbReference type="EMBL" id="HIV99575.1"/>
    </source>
</evidence>
<dbReference type="GO" id="GO:0006355">
    <property type="term" value="P:regulation of DNA-templated transcription"/>
    <property type="evidence" value="ECO:0007669"/>
    <property type="project" value="InterPro"/>
</dbReference>
<evidence type="ECO:0000256" key="4">
    <source>
        <dbReference type="ARBA" id="ARBA00023125"/>
    </source>
</evidence>
<dbReference type="Proteomes" id="UP000886752">
    <property type="component" value="Unassembled WGS sequence"/>
</dbReference>
<keyword evidence="2" id="KW-1277">Toxin-antitoxin system</keyword>
<dbReference type="SUPFAM" id="SSF47598">
    <property type="entry name" value="Ribbon-helix-helix"/>
    <property type="match status" value="1"/>
</dbReference>
<keyword evidence="1" id="KW-0678">Repressor</keyword>
<reference evidence="7" key="1">
    <citation type="journal article" date="2021" name="PeerJ">
        <title>Extensive microbial diversity within the chicken gut microbiome revealed by metagenomics and culture.</title>
        <authorList>
            <person name="Gilroy R."/>
            <person name="Ravi A."/>
            <person name="Getino M."/>
            <person name="Pursley I."/>
            <person name="Horton D.L."/>
            <person name="Alikhan N.F."/>
            <person name="Baker D."/>
            <person name="Gharbi K."/>
            <person name="Hall N."/>
            <person name="Watson M."/>
            <person name="Adriaenssens E.M."/>
            <person name="Foster-Nyarko E."/>
            <person name="Jarju S."/>
            <person name="Secka A."/>
            <person name="Antonio M."/>
            <person name="Oren A."/>
            <person name="Chaudhuri R.R."/>
            <person name="La Ragione R."/>
            <person name="Hildebrand F."/>
            <person name="Pallen M.J."/>
        </authorList>
    </citation>
    <scope>NUCLEOTIDE SEQUENCE</scope>
    <source>
        <strain evidence="7">ChiHecec2B26-446</strain>
    </source>
</reference>
<keyword evidence="4" id="KW-0238">DNA-binding</keyword>
<evidence type="ECO:0000256" key="2">
    <source>
        <dbReference type="ARBA" id="ARBA00022649"/>
    </source>
</evidence>
<evidence type="ECO:0000256" key="6">
    <source>
        <dbReference type="ARBA" id="ARBA00049988"/>
    </source>
</evidence>
<comment type="caution">
    <text evidence="7">The sequence shown here is derived from an EMBL/GenBank/DDBJ whole genome shotgun (WGS) entry which is preliminary data.</text>
</comment>
<dbReference type="AlphaFoldDB" id="A0A9D1PUY2"/>
<dbReference type="NCBIfam" id="NF041551">
    <property type="entry name" value="YlcI_YnfO_N"/>
    <property type="match status" value="1"/>
</dbReference>
<evidence type="ECO:0000313" key="8">
    <source>
        <dbReference type="Proteomes" id="UP000886752"/>
    </source>
</evidence>
<keyword evidence="3" id="KW-0805">Transcription regulation</keyword>
<dbReference type="GO" id="GO:0003677">
    <property type="term" value="F:DNA binding"/>
    <property type="evidence" value="ECO:0007669"/>
    <property type="project" value="UniProtKB-KW"/>
</dbReference>
<dbReference type="PANTHER" id="PTHR35401">
    <property type="entry name" value="COPG FAMILY HELIX-TURN-HELIX PROTEIN-RELATED-RELATED"/>
    <property type="match status" value="1"/>
</dbReference>
<dbReference type="PANTHER" id="PTHR35401:SF1">
    <property type="entry name" value="CYTOPLASMIC PROTEIN"/>
    <property type="match status" value="1"/>
</dbReference>
<evidence type="ECO:0000256" key="5">
    <source>
        <dbReference type="ARBA" id="ARBA00023163"/>
    </source>
</evidence>
<protein>
    <submittedName>
        <fullName evidence="7">DUF1778 domain-containing protein</fullName>
    </submittedName>
</protein>
<evidence type="ECO:0000256" key="1">
    <source>
        <dbReference type="ARBA" id="ARBA00022491"/>
    </source>
</evidence>
<reference evidence="7" key="2">
    <citation type="submission" date="2021-04" db="EMBL/GenBank/DDBJ databases">
        <authorList>
            <person name="Gilroy R."/>
        </authorList>
    </citation>
    <scope>NUCLEOTIDE SEQUENCE</scope>
    <source>
        <strain evidence="7">ChiHecec2B26-446</strain>
    </source>
</reference>
<comment type="similarity">
    <text evidence="6">Belongs to the TacA antitoxin family.</text>
</comment>